<organism evidence="2 3">
    <name type="scientific">Heracleum sosnowskyi</name>
    <dbReference type="NCBI Taxonomy" id="360622"/>
    <lineage>
        <taxon>Eukaryota</taxon>
        <taxon>Viridiplantae</taxon>
        <taxon>Streptophyta</taxon>
        <taxon>Embryophyta</taxon>
        <taxon>Tracheophyta</taxon>
        <taxon>Spermatophyta</taxon>
        <taxon>Magnoliopsida</taxon>
        <taxon>eudicotyledons</taxon>
        <taxon>Gunneridae</taxon>
        <taxon>Pentapetalae</taxon>
        <taxon>asterids</taxon>
        <taxon>campanulids</taxon>
        <taxon>Apiales</taxon>
        <taxon>Apiaceae</taxon>
        <taxon>Apioideae</taxon>
        <taxon>apioid superclade</taxon>
        <taxon>Tordylieae</taxon>
        <taxon>Tordyliinae</taxon>
        <taxon>Heracleum</taxon>
    </lineage>
</organism>
<gene>
    <name evidence="2" type="ORF">POM88_037591</name>
</gene>
<reference evidence="2" key="2">
    <citation type="submission" date="2023-05" db="EMBL/GenBank/DDBJ databases">
        <authorList>
            <person name="Schelkunov M.I."/>
        </authorList>
    </citation>
    <scope>NUCLEOTIDE SEQUENCE</scope>
    <source>
        <strain evidence="2">Hsosn_3</strain>
        <tissue evidence="2">Leaf</tissue>
    </source>
</reference>
<sequence>MVLDWWGFSNRPSMIGKGQFWSSFNWLSNPREKMAWAITFSSIVWSLWLNRNVKVFNQISYNADEIVYLIKVKVQKWCQASSLLSSEHLVVWNVNPLRAITNTNNALSRELVTDGCKLFGFTDGSSMEDASSRCSQGECLWLFYTDEPLPNDNRSGIGVAIRDHKGRILRLFAGSLRINDRRENEFYAMFEGLIKAYLAGKDVVELETDNLVAPWE</sequence>
<protein>
    <recommendedName>
        <fullName evidence="1">RNase H type-1 domain-containing protein</fullName>
    </recommendedName>
</protein>
<name>A0AAD8HQF3_9APIA</name>
<keyword evidence="3" id="KW-1185">Reference proteome</keyword>
<dbReference type="EMBL" id="JAUIZM010000008">
    <property type="protein sequence ID" value="KAK1371499.1"/>
    <property type="molecule type" value="Genomic_DNA"/>
</dbReference>
<evidence type="ECO:0000313" key="2">
    <source>
        <dbReference type="EMBL" id="KAK1371499.1"/>
    </source>
</evidence>
<evidence type="ECO:0000259" key="1">
    <source>
        <dbReference type="Pfam" id="PF13456"/>
    </source>
</evidence>
<accession>A0AAD8HQF3</accession>
<dbReference type="Proteomes" id="UP001237642">
    <property type="component" value="Unassembled WGS sequence"/>
</dbReference>
<comment type="caution">
    <text evidence="2">The sequence shown here is derived from an EMBL/GenBank/DDBJ whole genome shotgun (WGS) entry which is preliminary data.</text>
</comment>
<dbReference type="InterPro" id="IPR002156">
    <property type="entry name" value="RNaseH_domain"/>
</dbReference>
<dbReference type="Pfam" id="PF13456">
    <property type="entry name" value="RVT_3"/>
    <property type="match status" value="1"/>
</dbReference>
<proteinExistence type="predicted"/>
<evidence type="ECO:0000313" key="3">
    <source>
        <dbReference type="Proteomes" id="UP001237642"/>
    </source>
</evidence>
<dbReference type="GO" id="GO:0004523">
    <property type="term" value="F:RNA-DNA hybrid ribonuclease activity"/>
    <property type="evidence" value="ECO:0007669"/>
    <property type="project" value="InterPro"/>
</dbReference>
<feature type="domain" description="RNase H type-1" evidence="1">
    <location>
        <begin position="151"/>
        <end position="210"/>
    </location>
</feature>
<reference evidence="2" key="1">
    <citation type="submission" date="2023-02" db="EMBL/GenBank/DDBJ databases">
        <title>Genome of toxic invasive species Heracleum sosnowskyi carries increased number of genes despite the absence of recent whole-genome duplications.</title>
        <authorList>
            <person name="Schelkunov M."/>
            <person name="Shtratnikova V."/>
            <person name="Makarenko M."/>
            <person name="Klepikova A."/>
            <person name="Omelchenko D."/>
            <person name="Novikova G."/>
            <person name="Obukhova E."/>
            <person name="Bogdanov V."/>
            <person name="Penin A."/>
            <person name="Logacheva M."/>
        </authorList>
    </citation>
    <scope>NUCLEOTIDE SEQUENCE</scope>
    <source>
        <strain evidence="2">Hsosn_3</strain>
        <tissue evidence="2">Leaf</tissue>
    </source>
</reference>
<dbReference type="AlphaFoldDB" id="A0AAD8HQF3"/>
<dbReference type="GO" id="GO:0003676">
    <property type="term" value="F:nucleic acid binding"/>
    <property type="evidence" value="ECO:0007669"/>
    <property type="project" value="InterPro"/>
</dbReference>